<accession>A0A8E2ATV9</accession>
<dbReference type="EMBL" id="KV722402">
    <property type="protein sequence ID" value="OCH90516.1"/>
    <property type="molecule type" value="Genomic_DNA"/>
</dbReference>
<evidence type="ECO:0000256" key="1">
    <source>
        <dbReference type="SAM" id="MobiDB-lite"/>
    </source>
</evidence>
<reference evidence="4 5" key="1">
    <citation type="submission" date="2016-07" db="EMBL/GenBank/DDBJ databases">
        <title>Draft genome of the white-rot fungus Obba rivulosa 3A-2.</title>
        <authorList>
            <consortium name="DOE Joint Genome Institute"/>
            <person name="Miettinen O."/>
            <person name="Riley R."/>
            <person name="Acob R."/>
            <person name="Barry K."/>
            <person name="Cullen D."/>
            <person name="De Vries R."/>
            <person name="Hainaut M."/>
            <person name="Hatakka A."/>
            <person name="Henrissat B."/>
            <person name="Hilden K."/>
            <person name="Kuo R."/>
            <person name="Labutti K."/>
            <person name="Lipzen A."/>
            <person name="Makela M.R."/>
            <person name="Sandor L."/>
            <person name="Spatafora J.W."/>
            <person name="Grigoriev I.V."/>
            <person name="Hibbett D.S."/>
        </authorList>
    </citation>
    <scope>NUCLEOTIDE SEQUENCE [LARGE SCALE GENOMIC DNA]</scope>
    <source>
        <strain evidence="4 5">3A-2</strain>
    </source>
</reference>
<feature type="transmembrane region" description="Helical" evidence="2">
    <location>
        <begin position="250"/>
        <end position="269"/>
    </location>
</feature>
<dbReference type="OrthoDB" id="3206554at2759"/>
<feature type="transmembrane region" description="Helical" evidence="2">
    <location>
        <begin position="223"/>
        <end position="244"/>
    </location>
</feature>
<feature type="transmembrane region" description="Helical" evidence="2">
    <location>
        <begin position="68"/>
        <end position="93"/>
    </location>
</feature>
<keyword evidence="2" id="KW-1133">Transmembrane helix</keyword>
<keyword evidence="2" id="KW-0812">Transmembrane</keyword>
<feature type="transmembrane region" description="Helical" evidence="2">
    <location>
        <begin position="31"/>
        <end position="56"/>
    </location>
</feature>
<gene>
    <name evidence="4" type="ORF">OBBRIDRAFT_793177</name>
</gene>
<sequence>MPSLLDSILEVNDQNQLLAPGLDAKTLRNSLGAVLLGSLICCFLSGIVSMQSIFYWRIYVRDMTRIKVMVGIVWAIDFVHAIMACAANWTYLIENFGNLDVSTHITWSVAVTVALTALNTFLVQGFFAHRIYTLSRGNWWITAPISILAFLRLFAALVSTSEMIRLRSYPEFVKLYAWVFTVGLSLGAAVDIIIAAGLCYFLRRGRTGFSSMDRIIDSITLYTVENGLLTSVTTVISLICWVVMPHNLIFLGLHFAISKLYANSFLATLNARKALMTRSQGSSDRGGDHALPVLFPDSYRSRAVFSRYVGANTVADAVGTKVQINVEKTIQCDNEGEPSDHATSDINPTDDDDIAKISQRS</sequence>
<evidence type="ECO:0000259" key="3">
    <source>
        <dbReference type="Pfam" id="PF20152"/>
    </source>
</evidence>
<feature type="region of interest" description="Disordered" evidence="1">
    <location>
        <begin position="331"/>
        <end position="361"/>
    </location>
</feature>
<protein>
    <recommendedName>
        <fullName evidence="3">DUF6534 domain-containing protein</fullName>
    </recommendedName>
</protein>
<evidence type="ECO:0000313" key="5">
    <source>
        <dbReference type="Proteomes" id="UP000250043"/>
    </source>
</evidence>
<feature type="domain" description="DUF6534" evidence="3">
    <location>
        <begin position="188"/>
        <end position="273"/>
    </location>
</feature>
<dbReference type="InterPro" id="IPR045339">
    <property type="entry name" value="DUF6534"/>
</dbReference>
<feature type="transmembrane region" description="Helical" evidence="2">
    <location>
        <begin position="105"/>
        <end position="127"/>
    </location>
</feature>
<evidence type="ECO:0000313" key="4">
    <source>
        <dbReference type="EMBL" id="OCH90516.1"/>
    </source>
</evidence>
<feature type="transmembrane region" description="Helical" evidence="2">
    <location>
        <begin position="178"/>
        <end position="202"/>
    </location>
</feature>
<dbReference type="Pfam" id="PF20152">
    <property type="entry name" value="DUF6534"/>
    <property type="match status" value="1"/>
</dbReference>
<dbReference type="AlphaFoldDB" id="A0A8E2ATV9"/>
<keyword evidence="2" id="KW-0472">Membrane</keyword>
<keyword evidence="5" id="KW-1185">Reference proteome</keyword>
<dbReference type="Proteomes" id="UP000250043">
    <property type="component" value="Unassembled WGS sequence"/>
</dbReference>
<organism evidence="4 5">
    <name type="scientific">Obba rivulosa</name>
    <dbReference type="NCBI Taxonomy" id="1052685"/>
    <lineage>
        <taxon>Eukaryota</taxon>
        <taxon>Fungi</taxon>
        <taxon>Dikarya</taxon>
        <taxon>Basidiomycota</taxon>
        <taxon>Agaricomycotina</taxon>
        <taxon>Agaricomycetes</taxon>
        <taxon>Polyporales</taxon>
        <taxon>Gelatoporiaceae</taxon>
        <taxon>Obba</taxon>
    </lineage>
</organism>
<proteinExistence type="predicted"/>
<dbReference type="PANTHER" id="PTHR40465">
    <property type="entry name" value="CHROMOSOME 1, WHOLE GENOME SHOTGUN SEQUENCE"/>
    <property type="match status" value="1"/>
</dbReference>
<evidence type="ECO:0000256" key="2">
    <source>
        <dbReference type="SAM" id="Phobius"/>
    </source>
</evidence>
<dbReference type="PANTHER" id="PTHR40465:SF1">
    <property type="entry name" value="DUF6534 DOMAIN-CONTAINING PROTEIN"/>
    <property type="match status" value="1"/>
</dbReference>
<name>A0A8E2ATV9_9APHY</name>
<feature type="transmembrane region" description="Helical" evidence="2">
    <location>
        <begin position="139"/>
        <end position="158"/>
    </location>
</feature>